<accession>A0A8C9SVB3</accession>
<dbReference type="GO" id="GO:0006367">
    <property type="term" value="P:transcription initiation at RNA polymerase II promoter"/>
    <property type="evidence" value="ECO:0007669"/>
    <property type="project" value="InterPro"/>
</dbReference>
<dbReference type="Gene3D" id="1.10.287.100">
    <property type="match status" value="1"/>
</dbReference>
<dbReference type="SUPFAM" id="SSF47396">
    <property type="entry name" value="Transcription factor IIA (TFIIA), alpha-helical domain"/>
    <property type="match status" value="1"/>
</dbReference>
<dbReference type="Ensembl" id="ENSSFOT00015048835.1">
    <property type="protein sequence ID" value="ENSSFOP00015044635.1"/>
    <property type="gene ID" value="ENSSFOG00015026862.1"/>
</dbReference>
<dbReference type="InterPro" id="IPR004855">
    <property type="entry name" value="TFIIA_asu/bsu"/>
</dbReference>
<sequence length="79" mass="9187">MWNVFQPKLYISVIDDVIESMREVFLDEGVEERVLEELRQVRATGSVFIIHFVFNSVSVVQEISISKCSIQTFLNTFTK</sequence>
<dbReference type="GO" id="GO:0005672">
    <property type="term" value="C:transcription factor TFIIA complex"/>
    <property type="evidence" value="ECO:0007669"/>
    <property type="project" value="InterPro"/>
</dbReference>
<dbReference type="Pfam" id="PF03153">
    <property type="entry name" value="TFIIA"/>
    <property type="match status" value="1"/>
</dbReference>
<dbReference type="OrthoDB" id="6275927at2759"/>
<reference evidence="1 2" key="1">
    <citation type="submission" date="2019-04" db="EMBL/GenBank/DDBJ databases">
        <authorList>
            <consortium name="Wellcome Sanger Institute Data Sharing"/>
        </authorList>
    </citation>
    <scope>NUCLEOTIDE SEQUENCE [LARGE SCALE GENOMIC DNA]</scope>
</reference>
<protein>
    <submittedName>
        <fullName evidence="1">Uncharacterized protein</fullName>
    </submittedName>
</protein>
<organism evidence="1 2">
    <name type="scientific">Scleropages formosus</name>
    <name type="common">Asian bonytongue</name>
    <name type="synonym">Osteoglossum formosum</name>
    <dbReference type="NCBI Taxonomy" id="113540"/>
    <lineage>
        <taxon>Eukaryota</taxon>
        <taxon>Metazoa</taxon>
        <taxon>Chordata</taxon>
        <taxon>Craniata</taxon>
        <taxon>Vertebrata</taxon>
        <taxon>Euteleostomi</taxon>
        <taxon>Actinopterygii</taxon>
        <taxon>Neopterygii</taxon>
        <taxon>Teleostei</taxon>
        <taxon>Osteoglossocephala</taxon>
        <taxon>Osteoglossomorpha</taxon>
        <taxon>Osteoglossiformes</taxon>
        <taxon>Osteoglossidae</taxon>
        <taxon>Scleropages</taxon>
    </lineage>
</organism>
<keyword evidence="2" id="KW-1185">Reference proteome</keyword>
<proteinExistence type="predicted"/>
<dbReference type="AlphaFoldDB" id="A0A8C9SVB3"/>
<dbReference type="GeneTree" id="ENSGT00940000176000"/>
<evidence type="ECO:0000313" key="1">
    <source>
        <dbReference type="Ensembl" id="ENSSFOP00015044635.1"/>
    </source>
</evidence>
<reference evidence="1" key="3">
    <citation type="submission" date="2025-09" db="UniProtKB">
        <authorList>
            <consortium name="Ensembl"/>
        </authorList>
    </citation>
    <scope>IDENTIFICATION</scope>
</reference>
<evidence type="ECO:0000313" key="2">
    <source>
        <dbReference type="Proteomes" id="UP000694397"/>
    </source>
</evidence>
<dbReference type="Proteomes" id="UP000694397">
    <property type="component" value="Chromosome 8"/>
</dbReference>
<name>A0A8C9SVB3_SCLFO</name>
<reference evidence="1" key="2">
    <citation type="submission" date="2025-08" db="UniProtKB">
        <authorList>
            <consortium name="Ensembl"/>
        </authorList>
    </citation>
    <scope>IDENTIFICATION</scope>
</reference>